<reference evidence="1" key="1">
    <citation type="submission" date="2019-08" db="EMBL/GenBank/DDBJ databases">
        <authorList>
            <person name="Kucharzyk K."/>
            <person name="Murdoch R.W."/>
            <person name="Higgins S."/>
            <person name="Loffler F."/>
        </authorList>
    </citation>
    <scope>NUCLEOTIDE SEQUENCE</scope>
</reference>
<dbReference type="AlphaFoldDB" id="A0A645EM81"/>
<evidence type="ECO:0000313" key="1">
    <source>
        <dbReference type="EMBL" id="MPN01633.1"/>
    </source>
</evidence>
<proteinExistence type="predicted"/>
<name>A0A645EM81_9ZZZZ</name>
<dbReference type="Pfam" id="PF05908">
    <property type="entry name" value="Gamma_PGA_hydro"/>
    <property type="match status" value="1"/>
</dbReference>
<gene>
    <name evidence="1" type="ORF">SDC9_148843</name>
</gene>
<comment type="caution">
    <text evidence="1">The sequence shown here is derived from an EMBL/GenBank/DDBJ whole genome shotgun (WGS) entry which is preliminary data.</text>
</comment>
<protein>
    <recommendedName>
        <fullName evidence="2">Phage-related replication protein</fullName>
    </recommendedName>
</protein>
<dbReference type="InterPro" id="IPR038128">
    <property type="entry name" value="Gamma_PGA_hydro_sf"/>
</dbReference>
<organism evidence="1">
    <name type="scientific">bioreactor metagenome</name>
    <dbReference type="NCBI Taxonomy" id="1076179"/>
    <lineage>
        <taxon>unclassified sequences</taxon>
        <taxon>metagenomes</taxon>
        <taxon>ecological metagenomes</taxon>
    </lineage>
</organism>
<evidence type="ECO:0008006" key="2">
    <source>
        <dbReference type="Google" id="ProtNLM"/>
    </source>
</evidence>
<sequence length="214" mass="23618">MAYQFREPTGNDTYRDMAELLKKEPTASYELTVQDRKSPVLIITPHGGRIEPFTSAIGSGIAGDTFSYFEFKGLLDLGAYRQLHVSSVNYNPPDLIPLNRAAELSLSIHGISGNEKVTYIGGRDEAGIQVVRAALEKAGFLVDTAPLNYTGTDPKNFVNRNSNGMGIQLELTLAQRRALFTKRDESRPNKLYEAYVGAIRSALTELELKTKSSQ</sequence>
<dbReference type="Gene3D" id="3.40.630.100">
    <property type="entry name" value="Poly-gamma-glutamate hydrolase, zinc-binding motif"/>
    <property type="match status" value="1"/>
</dbReference>
<accession>A0A645EM81</accession>
<dbReference type="InterPro" id="IPR008585">
    <property type="entry name" value="Gamma_PGA_hydro"/>
</dbReference>
<dbReference type="EMBL" id="VSSQ01047626">
    <property type="protein sequence ID" value="MPN01633.1"/>
    <property type="molecule type" value="Genomic_DNA"/>
</dbReference>